<name>A0A4C1UIL6_EUMVA</name>
<proteinExistence type="predicted"/>
<organism evidence="8 9">
    <name type="scientific">Eumeta variegata</name>
    <name type="common">Bagworm moth</name>
    <name type="synonym">Eumeta japonica</name>
    <dbReference type="NCBI Taxonomy" id="151549"/>
    <lineage>
        <taxon>Eukaryota</taxon>
        <taxon>Metazoa</taxon>
        <taxon>Ecdysozoa</taxon>
        <taxon>Arthropoda</taxon>
        <taxon>Hexapoda</taxon>
        <taxon>Insecta</taxon>
        <taxon>Pterygota</taxon>
        <taxon>Neoptera</taxon>
        <taxon>Endopterygota</taxon>
        <taxon>Lepidoptera</taxon>
        <taxon>Glossata</taxon>
        <taxon>Ditrysia</taxon>
        <taxon>Tineoidea</taxon>
        <taxon>Psychidae</taxon>
        <taxon>Oiketicinae</taxon>
        <taxon>Eumeta</taxon>
    </lineage>
</organism>
<feature type="compositionally biased region" description="Polar residues" evidence="5">
    <location>
        <begin position="669"/>
        <end position="684"/>
    </location>
</feature>
<dbReference type="Gene3D" id="1.20.1070.10">
    <property type="entry name" value="Rhodopsin 7-helix transmembrane proteins"/>
    <property type="match status" value="1"/>
</dbReference>
<feature type="transmembrane region" description="Helical" evidence="6">
    <location>
        <begin position="420"/>
        <end position="436"/>
    </location>
</feature>
<keyword evidence="9" id="KW-1185">Reference proteome</keyword>
<accession>A0A4C1UIL6</accession>
<feature type="region of interest" description="Disordered" evidence="5">
    <location>
        <begin position="161"/>
        <end position="187"/>
    </location>
</feature>
<evidence type="ECO:0000256" key="4">
    <source>
        <dbReference type="ARBA" id="ARBA00023136"/>
    </source>
</evidence>
<evidence type="ECO:0000256" key="3">
    <source>
        <dbReference type="ARBA" id="ARBA00022989"/>
    </source>
</evidence>
<dbReference type="GO" id="GO:0004930">
    <property type="term" value="F:G protein-coupled receptor activity"/>
    <property type="evidence" value="ECO:0007669"/>
    <property type="project" value="InterPro"/>
</dbReference>
<evidence type="ECO:0000256" key="1">
    <source>
        <dbReference type="ARBA" id="ARBA00004141"/>
    </source>
</evidence>
<evidence type="ECO:0000256" key="2">
    <source>
        <dbReference type="ARBA" id="ARBA00022692"/>
    </source>
</evidence>
<comment type="caution">
    <text evidence="8">The sequence shown here is derived from an EMBL/GenBank/DDBJ whole genome shotgun (WGS) entry which is preliminary data.</text>
</comment>
<dbReference type="EMBL" id="BGZK01000179">
    <property type="protein sequence ID" value="GBP26321.1"/>
    <property type="molecule type" value="Genomic_DNA"/>
</dbReference>
<feature type="compositionally biased region" description="Polar residues" evidence="5">
    <location>
        <begin position="512"/>
        <end position="525"/>
    </location>
</feature>
<dbReference type="GO" id="GO:0007166">
    <property type="term" value="P:cell surface receptor signaling pathway"/>
    <property type="evidence" value="ECO:0007669"/>
    <property type="project" value="InterPro"/>
</dbReference>
<feature type="transmembrane region" description="Helical" evidence="6">
    <location>
        <begin position="386"/>
        <end position="408"/>
    </location>
</feature>
<dbReference type="InterPro" id="IPR053066">
    <property type="entry name" value="ADGR_G7"/>
</dbReference>
<dbReference type="InterPro" id="IPR000832">
    <property type="entry name" value="GPCR_2_secretin-like"/>
</dbReference>
<dbReference type="AlphaFoldDB" id="A0A4C1UIL6"/>
<dbReference type="OrthoDB" id="347083at2759"/>
<protein>
    <submittedName>
        <fullName evidence="8">CD97 antigen</fullName>
    </submittedName>
</protein>
<sequence>MYLASELKSKHRIRRDQLLTKYRFQPIAIKYHKTSYPKNEDRADYEINSYDAEYGGVVSNFTSTIYDDNPPLYPNPEIVSKHSSPVANQRNINFMTLSTSSASHTMAADPVEVPCEPFEQIGQDQETPTLVGAEESEAETEVIHQNVVHLGELFDDYETKANEKTDTQYSDENQRVRKRKRHHDDGAAEEVVFRGKRNFSTKSDAEIRQACTKFKEHYFEDIEPEFIDEMVQYKYFILQLEDAGKKIMPAEESYKLIIVNTRSNPSEGTSNMDLPDDTLADGDLKEHNIIDSVTYVYGTSNCLGQKKENWSWLIFLAGALSVSFMMCTVSYLLSQKKASEFRNLSKLYPICINLCCCLSACTAIYLQAIVGVSSSTRCEKIALLLHYAYCVCAVWIVLLSASVTEYLLYNAVLPLKYNYLLAYGVPAVFVMFNYALSMEHYEIKHYCWMSLEKGMVFGFMAPITTLILINTVIVIIGMQSIFDKQAEMLKAKIYDLVENFSRSEQKEDQQKTENLSDICSPGSSRKNTESSENFERDCEFSEDDVHYVYLEPPSQPSQGTNQARLASPEKSTVQEYKGVLWIDVEMESMAVKNRSEISALRSYLTLALILEPFYAINWVMGVLVIENSQYWSTALLYFVLIISMYIYLAVTLMTHMPIVPVAPPASGAETATESTLTRSRTTDSIPLLEPSVQQPTVSPPPGDSISTISI</sequence>
<feature type="region of interest" description="Disordered" evidence="5">
    <location>
        <begin position="669"/>
        <end position="710"/>
    </location>
</feature>
<feature type="compositionally biased region" description="Basic and acidic residues" evidence="5">
    <location>
        <begin position="526"/>
        <end position="535"/>
    </location>
</feature>
<dbReference type="Proteomes" id="UP000299102">
    <property type="component" value="Unassembled WGS sequence"/>
</dbReference>
<evidence type="ECO:0000313" key="8">
    <source>
        <dbReference type="EMBL" id="GBP26321.1"/>
    </source>
</evidence>
<evidence type="ECO:0000256" key="5">
    <source>
        <dbReference type="SAM" id="MobiDB-lite"/>
    </source>
</evidence>
<dbReference type="PANTHER" id="PTHR47767:SF2">
    <property type="entry name" value="GPS DOMAIN-CONTAINING PROTEIN"/>
    <property type="match status" value="1"/>
</dbReference>
<dbReference type="Pfam" id="PF00002">
    <property type="entry name" value="7tm_2"/>
    <property type="match status" value="1"/>
</dbReference>
<evidence type="ECO:0000256" key="6">
    <source>
        <dbReference type="SAM" id="Phobius"/>
    </source>
</evidence>
<gene>
    <name evidence="8" type="primary">CD97</name>
    <name evidence="8" type="ORF">EVAR_95492_1</name>
</gene>
<feature type="transmembrane region" description="Helical" evidence="6">
    <location>
        <begin position="456"/>
        <end position="482"/>
    </location>
</feature>
<feature type="transmembrane region" description="Helical" evidence="6">
    <location>
        <begin position="631"/>
        <end position="650"/>
    </location>
</feature>
<dbReference type="STRING" id="151549.A0A4C1UIL6"/>
<dbReference type="PROSITE" id="PS50261">
    <property type="entry name" value="G_PROTEIN_RECEP_F2_4"/>
    <property type="match status" value="1"/>
</dbReference>
<keyword evidence="4 6" id="KW-0472">Membrane</keyword>
<dbReference type="InterPro" id="IPR017981">
    <property type="entry name" value="GPCR_2-like_7TM"/>
</dbReference>
<keyword evidence="2 6" id="KW-0812">Transmembrane</keyword>
<feature type="transmembrane region" description="Helical" evidence="6">
    <location>
        <begin position="346"/>
        <end position="366"/>
    </location>
</feature>
<evidence type="ECO:0000259" key="7">
    <source>
        <dbReference type="PROSITE" id="PS50261"/>
    </source>
</evidence>
<feature type="transmembrane region" description="Helical" evidence="6">
    <location>
        <begin position="603"/>
        <end position="625"/>
    </location>
</feature>
<dbReference type="PANTHER" id="PTHR47767">
    <property type="entry name" value="ADHESION G PROTEIN-COUPLED RECEPTOR G7"/>
    <property type="match status" value="1"/>
</dbReference>
<feature type="domain" description="G-protein coupled receptors family 2 profile 2" evidence="7">
    <location>
        <begin position="310"/>
        <end position="484"/>
    </location>
</feature>
<feature type="transmembrane region" description="Helical" evidence="6">
    <location>
        <begin position="310"/>
        <end position="334"/>
    </location>
</feature>
<keyword evidence="3 6" id="KW-1133">Transmembrane helix</keyword>
<reference evidence="8 9" key="1">
    <citation type="journal article" date="2019" name="Commun. Biol.">
        <title>The bagworm genome reveals a unique fibroin gene that provides high tensile strength.</title>
        <authorList>
            <person name="Kono N."/>
            <person name="Nakamura H."/>
            <person name="Ohtoshi R."/>
            <person name="Tomita M."/>
            <person name="Numata K."/>
            <person name="Arakawa K."/>
        </authorList>
    </citation>
    <scope>NUCLEOTIDE SEQUENCE [LARGE SCALE GENOMIC DNA]</scope>
</reference>
<comment type="subcellular location">
    <subcellularLocation>
        <location evidence="1">Membrane</location>
        <topology evidence="1">Multi-pass membrane protein</topology>
    </subcellularLocation>
</comment>
<evidence type="ECO:0000313" key="9">
    <source>
        <dbReference type="Proteomes" id="UP000299102"/>
    </source>
</evidence>
<feature type="region of interest" description="Disordered" evidence="5">
    <location>
        <begin position="505"/>
        <end position="535"/>
    </location>
</feature>
<dbReference type="GO" id="GO:0016020">
    <property type="term" value="C:membrane"/>
    <property type="evidence" value="ECO:0007669"/>
    <property type="project" value="UniProtKB-SubCell"/>
</dbReference>